<evidence type="ECO:0000256" key="1">
    <source>
        <dbReference type="SAM" id="Phobius"/>
    </source>
</evidence>
<evidence type="ECO:0000313" key="3">
    <source>
        <dbReference type="Proteomes" id="UP000499080"/>
    </source>
</evidence>
<proteinExistence type="predicted"/>
<feature type="transmembrane region" description="Helical" evidence="1">
    <location>
        <begin position="85"/>
        <end position="103"/>
    </location>
</feature>
<dbReference type="AlphaFoldDB" id="A0A4Y2KIZ7"/>
<keyword evidence="1" id="KW-0472">Membrane</keyword>
<sequence length="149" mass="16779">MSVLYGIQNIEQHRKNIVYYLCSSGQCTFNPTGTNAFWLVCHKTLESSCRPSSLPRHLTTAQNYNVCPNQWGCSPLDLLACFHSMVSSVVFLLIFLVCSFLLIKRGIHDQACHSIWRTSCQNPSSMAKSNENRRGVAEMSGFPFSTLDH</sequence>
<comment type="caution">
    <text evidence="2">The sequence shown here is derived from an EMBL/GenBank/DDBJ whole genome shotgun (WGS) entry which is preliminary data.</text>
</comment>
<reference evidence="2 3" key="1">
    <citation type="journal article" date="2019" name="Sci. Rep.">
        <title>Orb-weaving spider Araneus ventricosus genome elucidates the spidroin gene catalogue.</title>
        <authorList>
            <person name="Kono N."/>
            <person name="Nakamura H."/>
            <person name="Ohtoshi R."/>
            <person name="Moran D.A.P."/>
            <person name="Shinohara A."/>
            <person name="Yoshida Y."/>
            <person name="Fujiwara M."/>
            <person name="Mori M."/>
            <person name="Tomita M."/>
            <person name="Arakawa K."/>
        </authorList>
    </citation>
    <scope>NUCLEOTIDE SEQUENCE [LARGE SCALE GENOMIC DNA]</scope>
</reference>
<dbReference type="Proteomes" id="UP000499080">
    <property type="component" value="Unassembled WGS sequence"/>
</dbReference>
<accession>A0A4Y2KIZ7</accession>
<keyword evidence="1" id="KW-1133">Transmembrane helix</keyword>
<dbReference type="EMBL" id="BGPR01004693">
    <property type="protein sequence ID" value="GBN02305.1"/>
    <property type="molecule type" value="Genomic_DNA"/>
</dbReference>
<keyword evidence="3" id="KW-1185">Reference proteome</keyword>
<name>A0A4Y2KIZ7_ARAVE</name>
<keyword evidence="1" id="KW-0812">Transmembrane</keyword>
<protein>
    <submittedName>
        <fullName evidence="2">Uncharacterized protein</fullName>
    </submittedName>
</protein>
<evidence type="ECO:0000313" key="2">
    <source>
        <dbReference type="EMBL" id="GBN02305.1"/>
    </source>
</evidence>
<gene>
    <name evidence="2" type="ORF">AVEN_70740_1</name>
</gene>
<organism evidence="2 3">
    <name type="scientific">Araneus ventricosus</name>
    <name type="common">Orbweaver spider</name>
    <name type="synonym">Epeira ventricosa</name>
    <dbReference type="NCBI Taxonomy" id="182803"/>
    <lineage>
        <taxon>Eukaryota</taxon>
        <taxon>Metazoa</taxon>
        <taxon>Ecdysozoa</taxon>
        <taxon>Arthropoda</taxon>
        <taxon>Chelicerata</taxon>
        <taxon>Arachnida</taxon>
        <taxon>Araneae</taxon>
        <taxon>Araneomorphae</taxon>
        <taxon>Entelegynae</taxon>
        <taxon>Araneoidea</taxon>
        <taxon>Araneidae</taxon>
        <taxon>Araneus</taxon>
    </lineage>
</organism>